<proteinExistence type="inferred from homology"/>
<gene>
    <name evidence="9" type="ORF">MNBD_IGNAVI01-1192</name>
</gene>
<name>A0A3B1BYK0_9ZZZZ</name>
<accession>A0A3B1BYK0</accession>
<protein>
    <recommendedName>
        <fullName evidence="4">acid phosphatase</fullName>
        <ecNumber evidence="4">3.1.3.2</ecNumber>
    </recommendedName>
</protein>
<dbReference type="AlphaFoldDB" id="A0A3B1BYK0"/>
<reference evidence="9" key="1">
    <citation type="submission" date="2018-06" db="EMBL/GenBank/DDBJ databases">
        <authorList>
            <person name="Zhirakovskaya E."/>
        </authorList>
    </citation>
    <scope>NUCLEOTIDE SEQUENCE</scope>
</reference>
<evidence type="ECO:0000256" key="4">
    <source>
        <dbReference type="ARBA" id="ARBA00012646"/>
    </source>
</evidence>
<dbReference type="SUPFAM" id="SSF48317">
    <property type="entry name" value="Acid phosphatase/Vanadium-dependent haloperoxidase"/>
    <property type="match status" value="1"/>
</dbReference>
<dbReference type="EMBL" id="UOGD01000078">
    <property type="protein sequence ID" value="VAX17383.1"/>
    <property type="molecule type" value="Genomic_DNA"/>
</dbReference>
<dbReference type="PROSITE" id="PS01157">
    <property type="entry name" value="ACID_PHOSPH_CL_A"/>
    <property type="match status" value="1"/>
</dbReference>
<comment type="similarity">
    <text evidence="3">Belongs to the class A bacterial acid phosphatase family.</text>
</comment>
<dbReference type="CDD" id="cd03397">
    <property type="entry name" value="PAP2_acid_phosphatase"/>
    <property type="match status" value="1"/>
</dbReference>
<evidence type="ECO:0000256" key="3">
    <source>
        <dbReference type="ARBA" id="ARBA00009017"/>
    </source>
</evidence>
<dbReference type="GO" id="GO:0030288">
    <property type="term" value="C:outer membrane-bounded periplasmic space"/>
    <property type="evidence" value="ECO:0007669"/>
    <property type="project" value="InterPro"/>
</dbReference>
<dbReference type="Gene3D" id="1.20.144.10">
    <property type="entry name" value="Phosphatidic acid phosphatase type 2/haloperoxidase"/>
    <property type="match status" value="1"/>
</dbReference>
<comment type="catalytic activity">
    <reaction evidence="1">
        <text>a phosphate monoester + H2O = an alcohol + phosphate</text>
        <dbReference type="Rhea" id="RHEA:15017"/>
        <dbReference type="ChEBI" id="CHEBI:15377"/>
        <dbReference type="ChEBI" id="CHEBI:30879"/>
        <dbReference type="ChEBI" id="CHEBI:43474"/>
        <dbReference type="ChEBI" id="CHEBI:67140"/>
        <dbReference type="EC" id="3.1.3.2"/>
    </reaction>
</comment>
<evidence type="ECO:0000256" key="5">
    <source>
        <dbReference type="ARBA" id="ARBA00022729"/>
    </source>
</evidence>
<dbReference type="GO" id="GO:0003993">
    <property type="term" value="F:acid phosphatase activity"/>
    <property type="evidence" value="ECO:0007669"/>
    <property type="project" value="UniProtKB-EC"/>
</dbReference>
<dbReference type="InterPro" id="IPR036938">
    <property type="entry name" value="PAP2/HPO_sf"/>
</dbReference>
<feature type="domain" description="Phosphatidic acid phosphatase type 2/haloperoxidase" evidence="8">
    <location>
        <begin position="6"/>
        <end position="79"/>
    </location>
</feature>
<evidence type="ECO:0000313" key="9">
    <source>
        <dbReference type="EMBL" id="VAX17383.1"/>
    </source>
</evidence>
<dbReference type="EC" id="3.1.3.2" evidence="4"/>
<dbReference type="InterPro" id="IPR000326">
    <property type="entry name" value="PAP2/HPO"/>
</dbReference>
<evidence type="ECO:0000256" key="2">
    <source>
        <dbReference type="ARBA" id="ARBA00004418"/>
    </source>
</evidence>
<evidence type="ECO:0000256" key="1">
    <source>
        <dbReference type="ARBA" id="ARBA00000032"/>
    </source>
</evidence>
<organism evidence="9">
    <name type="scientific">hydrothermal vent metagenome</name>
    <dbReference type="NCBI Taxonomy" id="652676"/>
    <lineage>
        <taxon>unclassified sequences</taxon>
        <taxon>metagenomes</taxon>
        <taxon>ecological metagenomes</taxon>
    </lineage>
</organism>
<keyword evidence="5" id="KW-0732">Signal</keyword>
<evidence type="ECO:0000256" key="6">
    <source>
        <dbReference type="ARBA" id="ARBA00022764"/>
    </source>
</evidence>
<keyword evidence="7" id="KW-0378">Hydrolase</keyword>
<sequence>MCTPDEEEGLRKDGSYPSGHTAIGWAWALILTEVFPEQADVIMERGKQFGISRNVCNVHWHSDVVYGRMMGAYTVAVLHANSDFMIDLEAAKAEVMSLKQELSIN</sequence>
<evidence type="ECO:0000259" key="8">
    <source>
        <dbReference type="Pfam" id="PF01569"/>
    </source>
</evidence>
<dbReference type="Pfam" id="PF01569">
    <property type="entry name" value="PAP2"/>
    <property type="match status" value="1"/>
</dbReference>
<evidence type="ECO:0000256" key="7">
    <source>
        <dbReference type="ARBA" id="ARBA00022801"/>
    </source>
</evidence>
<keyword evidence="6" id="KW-0574">Periplasm</keyword>
<dbReference type="InterPro" id="IPR001011">
    <property type="entry name" value="Acid_Pase_classA_bac"/>
</dbReference>
<comment type="subcellular location">
    <subcellularLocation>
        <location evidence="2">Periplasm</location>
    </subcellularLocation>
</comment>
<dbReference type="PRINTS" id="PR00483">
    <property type="entry name" value="BACPHPHTASE"/>
</dbReference>
<dbReference type="InterPro" id="IPR018296">
    <property type="entry name" value="Acid_Pase_classA_bac_CS"/>
</dbReference>